<evidence type="ECO:0000313" key="4">
    <source>
        <dbReference type="Proteomes" id="UP000552864"/>
    </source>
</evidence>
<gene>
    <name evidence="3" type="ORF">HGH91_15795</name>
</gene>
<reference evidence="3 4" key="1">
    <citation type="submission" date="2020-04" db="EMBL/GenBank/DDBJ databases">
        <authorList>
            <person name="Yin C."/>
        </authorList>
    </citation>
    <scope>NUCLEOTIDE SEQUENCE [LARGE SCALE GENOMIC DNA]</scope>
    <source>
        <strain evidence="3 4">Ak56</strain>
    </source>
</reference>
<dbReference type="InterPro" id="IPR041527">
    <property type="entry name" value="YhcG_N"/>
</dbReference>
<comment type="caution">
    <text evidence="3">The sequence shown here is derived from an EMBL/GenBank/DDBJ whole genome shotgun (WGS) entry which is preliminary data.</text>
</comment>
<dbReference type="InterPro" id="IPR011856">
    <property type="entry name" value="tRNA_endonuc-like_dom_sf"/>
</dbReference>
<dbReference type="Gene3D" id="3.40.1350.10">
    <property type="match status" value="1"/>
</dbReference>
<dbReference type="EMBL" id="JABAHZ010000003">
    <property type="protein sequence ID" value="NLR80096.1"/>
    <property type="molecule type" value="Genomic_DNA"/>
</dbReference>
<dbReference type="PANTHER" id="PTHR30547:SF5">
    <property type="entry name" value="NUCLEASE YHCG-RELATED"/>
    <property type="match status" value="1"/>
</dbReference>
<name>A0A847SRH2_9BACT</name>
<dbReference type="Proteomes" id="UP000552864">
    <property type="component" value="Unassembled WGS sequence"/>
</dbReference>
<protein>
    <submittedName>
        <fullName evidence="3">DUF1016 domain-containing protein</fullName>
    </submittedName>
</protein>
<feature type="domain" description="YhcG N-terminal" evidence="2">
    <location>
        <begin position="15"/>
        <end position="151"/>
    </location>
</feature>
<organism evidence="3 4">
    <name type="scientific">Chitinophaga eiseniae</name>
    <dbReference type="NCBI Taxonomy" id="634771"/>
    <lineage>
        <taxon>Bacteria</taxon>
        <taxon>Pseudomonadati</taxon>
        <taxon>Bacteroidota</taxon>
        <taxon>Chitinophagia</taxon>
        <taxon>Chitinophagales</taxon>
        <taxon>Chitinophagaceae</taxon>
        <taxon>Chitinophaga</taxon>
    </lineage>
</organism>
<evidence type="ECO:0000259" key="2">
    <source>
        <dbReference type="Pfam" id="PF17761"/>
    </source>
</evidence>
<dbReference type="PANTHER" id="PTHR30547">
    <property type="entry name" value="UNCHARACTERIZED PROTEIN YHCG-RELATED"/>
    <property type="match status" value="1"/>
</dbReference>
<evidence type="ECO:0000259" key="1">
    <source>
        <dbReference type="Pfam" id="PF06250"/>
    </source>
</evidence>
<dbReference type="RefSeq" id="WP_168739696.1">
    <property type="nucleotide sequence ID" value="NZ_JABAHZ010000003.1"/>
</dbReference>
<accession>A0A847SRH2</accession>
<dbReference type="GO" id="GO:0003676">
    <property type="term" value="F:nucleic acid binding"/>
    <property type="evidence" value="ECO:0007669"/>
    <property type="project" value="InterPro"/>
</dbReference>
<dbReference type="AlphaFoldDB" id="A0A847SRH2"/>
<dbReference type="Pfam" id="PF06250">
    <property type="entry name" value="YhcG_C"/>
    <property type="match status" value="1"/>
</dbReference>
<sequence>MRNTRIKEEQLLFDEIKDLIESSRQKALMRVNTELVLLYWSVGAKLNKHVLGHQRADYGKQVVKKLSNRLIEIFGKGWDEKTLRHCLRSAEIFSEAQIVSAVQRQLSWTHIKTIVYLKDELQREFYLTMASNERWSSRQLQERINSMLYERTAISKKPELVIQNDLKLLRNGKEMTTDLTFKDPYILDFLGLHDTYNERDLEQSIIYQLQLFILELGNDFAFLARQKRIAIDDNDYYIDLLFYHRKLRRLVAIDLKLGKFEHSHKSQMELYLRWLAKYEQQPYELSPIGLILCADKNDELVELLELDAAGIHVAQYLLELPPKEVLQQKLHLAIHLAKQRFEAQHNEVRS</sequence>
<proteinExistence type="predicted"/>
<dbReference type="InterPro" id="IPR009362">
    <property type="entry name" value="YhcG_C"/>
</dbReference>
<evidence type="ECO:0000313" key="3">
    <source>
        <dbReference type="EMBL" id="NLR80096.1"/>
    </source>
</evidence>
<dbReference type="InterPro" id="IPR053148">
    <property type="entry name" value="PD-DEXK-like_domain"/>
</dbReference>
<dbReference type="Pfam" id="PF17761">
    <property type="entry name" value="DUF1016_N"/>
    <property type="match status" value="1"/>
</dbReference>
<keyword evidence="4" id="KW-1185">Reference proteome</keyword>
<feature type="domain" description="YhcG PDDEXK nuclease" evidence="1">
    <location>
        <begin position="180"/>
        <end position="330"/>
    </location>
</feature>